<evidence type="ECO:0000313" key="2">
    <source>
        <dbReference type="Proteomes" id="UP001055879"/>
    </source>
</evidence>
<accession>A0ACB9BAG5</accession>
<reference evidence="1 2" key="2">
    <citation type="journal article" date="2022" name="Mol. Ecol. Resour.">
        <title>The genomes of chicory, endive, great burdock and yacon provide insights into Asteraceae paleo-polyploidization history and plant inulin production.</title>
        <authorList>
            <person name="Fan W."/>
            <person name="Wang S."/>
            <person name="Wang H."/>
            <person name="Wang A."/>
            <person name="Jiang F."/>
            <person name="Liu H."/>
            <person name="Zhao H."/>
            <person name="Xu D."/>
            <person name="Zhang Y."/>
        </authorList>
    </citation>
    <scope>NUCLEOTIDE SEQUENCE [LARGE SCALE GENOMIC DNA]</scope>
    <source>
        <strain evidence="2">cv. Niubang</strain>
    </source>
</reference>
<reference evidence="2" key="1">
    <citation type="journal article" date="2022" name="Mol. Ecol. Resour.">
        <title>The genomes of chicory, endive, great burdock and yacon provide insights into Asteraceae palaeo-polyploidization history and plant inulin production.</title>
        <authorList>
            <person name="Fan W."/>
            <person name="Wang S."/>
            <person name="Wang H."/>
            <person name="Wang A."/>
            <person name="Jiang F."/>
            <person name="Liu H."/>
            <person name="Zhao H."/>
            <person name="Xu D."/>
            <person name="Zhang Y."/>
        </authorList>
    </citation>
    <scope>NUCLEOTIDE SEQUENCE [LARGE SCALE GENOMIC DNA]</scope>
    <source>
        <strain evidence="2">cv. Niubang</strain>
    </source>
</reference>
<keyword evidence="2" id="KW-1185">Reference proteome</keyword>
<evidence type="ECO:0000313" key="1">
    <source>
        <dbReference type="EMBL" id="KAI3719402.1"/>
    </source>
</evidence>
<dbReference type="Proteomes" id="UP001055879">
    <property type="component" value="Linkage Group LG06"/>
</dbReference>
<sequence length="328" mass="36914">MEYTIILIFLSISICFYFLITQSGRRKSGVTTRLPPGPYPLPIIGNIFKLGDKPHHSLAALSKTYGPLMSLKLGTTTTIVVSSREIAQEFFSKHDASFADRSLLHVVTATDHYKYSIAWLPVGDRWRMLRKISKENLFVVHQLDASELVRKKKVQQLLDYVQDYSDSGKPVDIGEIAATTTLNVLGKPVDIGQIAATTTLNVLSNFIFSIDLAQYDSKSSQDFTDIVWSLMEISGRPNVADFFPILRPLDPQGLLRKTRIYTQKLLAIFEEYISKRLQERTTSSSDASSSKDLMDLLLDMSQNEKPSITLVGVRYLLFNSFESVVKCV</sequence>
<name>A0ACB9BAG5_ARCLA</name>
<proteinExistence type="predicted"/>
<dbReference type="EMBL" id="CM042052">
    <property type="protein sequence ID" value="KAI3719402.1"/>
    <property type="molecule type" value="Genomic_DNA"/>
</dbReference>
<organism evidence="1 2">
    <name type="scientific">Arctium lappa</name>
    <name type="common">Greater burdock</name>
    <name type="synonym">Lappa major</name>
    <dbReference type="NCBI Taxonomy" id="4217"/>
    <lineage>
        <taxon>Eukaryota</taxon>
        <taxon>Viridiplantae</taxon>
        <taxon>Streptophyta</taxon>
        <taxon>Embryophyta</taxon>
        <taxon>Tracheophyta</taxon>
        <taxon>Spermatophyta</taxon>
        <taxon>Magnoliopsida</taxon>
        <taxon>eudicotyledons</taxon>
        <taxon>Gunneridae</taxon>
        <taxon>Pentapetalae</taxon>
        <taxon>asterids</taxon>
        <taxon>campanulids</taxon>
        <taxon>Asterales</taxon>
        <taxon>Asteraceae</taxon>
        <taxon>Carduoideae</taxon>
        <taxon>Cardueae</taxon>
        <taxon>Arctiinae</taxon>
        <taxon>Arctium</taxon>
    </lineage>
</organism>
<comment type="caution">
    <text evidence="1">The sequence shown here is derived from an EMBL/GenBank/DDBJ whole genome shotgun (WGS) entry which is preliminary data.</text>
</comment>
<protein>
    <submittedName>
        <fullName evidence="1">Uncharacterized protein</fullName>
    </submittedName>
</protein>
<gene>
    <name evidence="1" type="ORF">L6452_20299</name>
</gene>